<keyword evidence="1" id="KW-0732">Signal</keyword>
<gene>
    <name evidence="2" type="ORF">TCDM_13128</name>
</gene>
<feature type="chain" id="PRO_5004731840" description="Secreted protein" evidence="1">
    <location>
        <begin position="31"/>
        <end position="72"/>
    </location>
</feature>
<evidence type="ECO:0000313" key="3">
    <source>
        <dbReference type="Proteomes" id="UP000017861"/>
    </source>
</evidence>
<accession>V5CJ52</accession>
<evidence type="ECO:0008006" key="4">
    <source>
        <dbReference type="Google" id="ProtNLM"/>
    </source>
</evidence>
<dbReference type="Proteomes" id="UP000017861">
    <property type="component" value="Unassembled WGS sequence"/>
</dbReference>
<feature type="signal peptide" evidence="1">
    <location>
        <begin position="1"/>
        <end position="30"/>
    </location>
</feature>
<proteinExistence type="predicted"/>
<evidence type="ECO:0000313" key="2">
    <source>
        <dbReference type="EMBL" id="ESS55406.1"/>
    </source>
</evidence>
<protein>
    <recommendedName>
        <fullName evidence="4">Secreted protein</fullName>
    </recommendedName>
</protein>
<dbReference type="EMBL" id="AYLP01000853">
    <property type="protein sequence ID" value="ESS55406.1"/>
    <property type="molecule type" value="Genomic_DNA"/>
</dbReference>
<organism evidence="2 3">
    <name type="scientific">Trypanosoma cruzi Dm28c</name>
    <dbReference type="NCBI Taxonomy" id="1416333"/>
    <lineage>
        <taxon>Eukaryota</taxon>
        <taxon>Discoba</taxon>
        <taxon>Euglenozoa</taxon>
        <taxon>Kinetoplastea</taxon>
        <taxon>Metakinetoplastina</taxon>
        <taxon>Trypanosomatida</taxon>
        <taxon>Trypanosomatidae</taxon>
        <taxon>Trypanosoma</taxon>
        <taxon>Schizotrypanum</taxon>
    </lineage>
</organism>
<dbReference type="AlphaFoldDB" id="V5CJ52"/>
<sequence>MPNHHVGGRGTEWKIFFCFVSAAVSVGAAASDLSARWPQRVAVALFSWEICYDAFTCVLFRGQCAGSCAVAE</sequence>
<comment type="caution">
    <text evidence="2">The sequence shown here is derived from an EMBL/GenBank/DDBJ whole genome shotgun (WGS) entry which is preliminary data.</text>
</comment>
<evidence type="ECO:0000256" key="1">
    <source>
        <dbReference type="SAM" id="SignalP"/>
    </source>
</evidence>
<reference evidence="2 3" key="1">
    <citation type="journal article" date="2014" name="Genome Announc.">
        <title>Trypanosoma cruzi Clone Dm28c Draft Genome Sequence.</title>
        <authorList>
            <person name="Grisard E.C."/>
            <person name="Teixeira S.M."/>
            <person name="de Almeida L.G."/>
            <person name="Stoco P.H."/>
            <person name="Gerber A.L."/>
            <person name="Talavera-Lopez C."/>
            <person name="Lima O.C."/>
            <person name="Andersson B."/>
            <person name="de Vasconcelos A.T."/>
        </authorList>
    </citation>
    <scope>NUCLEOTIDE SEQUENCE [LARGE SCALE GENOMIC DNA]</scope>
    <source>
        <strain evidence="2 3">Dm28c</strain>
    </source>
</reference>
<name>V5CJ52_TRYCR</name>
<dbReference type="VEuPathDB" id="TriTrypDB:TCDM_13128"/>